<feature type="repeat" description="TPR" evidence="3">
    <location>
        <begin position="738"/>
        <end position="771"/>
    </location>
</feature>
<dbReference type="EMBL" id="PTJA01000010">
    <property type="protein sequence ID" value="PPK79284.1"/>
    <property type="molecule type" value="Genomic_DNA"/>
</dbReference>
<dbReference type="InterPro" id="IPR049945">
    <property type="entry name" value="AAA_22"/>
</dbReference>
<evidence type="ECO:0000259" key="5">
    <source>
        <dbReference type="Pfam" id="PF13401"/>
    </source>
</evidence>
<feature type="domain" description="ORC1/DEAH AAA+ ATPase" evidence="5">
    <location>
        <begin position="349"/>
        <end position="449"/>
    </location>
</feature>
<gene>
    <name evidence="6" type="ORF">BXY41_1101</name>
</gene>
<keyword evidence="2 3" id="KW-0802">TPR repeat</keyword>
<dbReference type="Gene3D" id="1.25.40.10">
    <property type="entry name" value="Tetratricopeptide repeat domain"/>
    <property type="match status" value="3"/>
</dbReference>
<dbReference type="SUPFAM" id="SSF56300">
    <property type="entry name" value="Metallo-dependent phosphatases"/>
    <property type="match status" value="1"/>
</dbReference>
<dbReference type="Pfam" id="PF13401">
    <property type="entry name" value="AAA_22"/>
    <property type="match status" value="1"/>
</dbReference>
<feature type="repeat" description="TPR" evidence="3">
    <location>
        <begin position="696"/>
        <end position="729"/>
    </location>
</feature>
<dbReference type="InterPro" id="IPR027417">
    <property type="entry name" value="P-loop_NTPase"/>
</dbReference>
<evidence type="ECO:0000259" key="4">
    <source>
        <dbReference type="Pfam" id="PF00149"/>
    </source>
</evidence>
<dbReference type="InterPro" id="IPR019734">
    <property type="entry name" value="TPR_rpt"/>
</dbReference>
<feature type="repeat" description="TPR" evidence="3">
    <location>
        <begin position="864"/>
        <end position="897"/>
    </location>
</feature>
<dbReference type="PROSITE" id="PS50293">
    <property type="entry name" value="TPR_REGION"/>
    <property type="match status" value="3"/>
</dbReference>
<dbReference type="PANTHER" id="PTHR45641">
    <property type="entry name" value="TETRATRICOPEPTIDE REPEAT PROTEIN (AFU_ORTHOLOGUE AFUA_6G03870)"/>
    <property type="match status" value="1"/>
</dbReference>
<keyword evidence="1" id="KW-0677">Repeat</keyword>
<feature type="repeat" description="TPR" evidence="3">
    <location>
        <begin position="822"/>
        <end position="855"/>
    </location>
</feature>
<evidence type="ECO:0000256" key="1">
    <source>
        <dbReference type="ARBA" id="ARBA00022737"/>
    </source>
</evidence>
<dbReference type="Proteomes" id="UP000237749">
    <property type="component" value="Unassembled WGS sequence"/>
</dbReference>
<dbReference type="PANTHER" id="PTHR45641:SF1">
    <property type="entry name" value="AAA+ ATPASE DOMAIN-CONTAINING PROTEIN"/>
    <property type="match status" value="1"/>
</dbReference>
<dbReference type="PROSITE" id="PS50005">
    <property type="entry name" value="TPR"/>
    <property type="match status" value="7"/>
</dbReference>
<feature type="repeat" description="TPR" evidence="3">
    <location>
        <begin position="990"/>
        <end position="1023"/>
    </location>
</feature>
<proteinExistence type="predicted"/>
<dbReference type="Gene3D" id="3.40.50.300">
    <property type="entry name" value="P-loop containing nucleotide triphosphate hydrolases"/>
    <property type="match status" value="1"/>
</dbReference>
<dbReference type="Pfam" id="PF13374">
    <property type="entry name" value="TPR_10"/>
    <property type="match status" value="2"/>
</dbReference>
<feature type="domain" description="Calcineurin-like phosphoesterase" evidence="4">
    <location>
        <begin position="1"/>
        <end position="241"/>
    </location>
</feature>
<dbReference type="InterPro" id="IPR004843">
    <property type="entry name" value="Calcineurin-like_PHP"/>
</dbReference>
<evidence type="ECO:0000256" key="3">
    <source>
        <dbReference type="PROSITE-ProRule" id="PRU00339"/>
    </source>
</evidence>
<dbReference type="RefSeq" id="WP_104438167.1">
    <property type="nucleotide sequence ID" value="NZ_PTJA01000010.1"/>
</dbReference>
<dbReference type="GO" id="GO:0016887">
    <property type="term" value="F:ATP hydrolysis activity"/>
    <property type="evidence" value="ECO:0007669"/>
    <property type="project" value="InterPro"/>
</dbReference>
<evidence type="ECO:0000256" key="2">
    <source>
        <dbReference type="ARBA" id="ARBA00022803"/>
    </source>
</evidence>
<dbReference type="Gene3D" id="3.60.21.10">
    <property type="match status" value="1"/>
</dbReference>
<evidence type="ECO:0000313" key="6">
    <source>
        <dbReference type="EMBL" id="PPK79284.1"/>
    </source>
</evidence>
<feature type="repeat" description="TPR" evidence="3">
    <location>
        <begin position="780"/>
        <end position="813"/>
    </location>
</feature>
<keyword evidence="7" id="KW-1185">Reference proteome</keyword>
<dbReference type="SUPFAM" id="SSF52540">
    <property type="entry name" value="P-loop containing nucleoside triphosphate hydrolases"/>
    <property type="match status" value="1"/>
</dbReference>
<protein>
    <submittedName>
        <fullName evidence="6">Tetratricopeptide (TPR) repeat protein</fullName>
    </submittedName>
</protein>
<dbReference type="SUPFAM" id="SSF48452">
    <property type="entry name" value="TPR-like"/>
    <property type="match status" value="1"/>
</dbReference>
<reference evidence="6 7" key="1">
    <citation type="submission" date="2018-02" db="EMBL/GenBank/DDBJ databases">
        <title>Genomic Encyclopedia of Archaeal and Bacterial Type Strains, Phase II (KMG-II): from individual species to whole genera.</title>
        <authorList>
            <person name="Goeker M."/>
        </authorList>
    </citation>
    <scope>NUCLEOTIDE SEQUENCE [LARGE SCALE GENOMIC DNA]</scope>
    <source>
        <strain evidence="6 7">DSM 3808</strain>
    </source>
</reference>
<name>A0A2S6HP20_9FIRM</name>
<dbReference type="SMART" id="SM00028">
    <property type="entry name" value="TPR"/>
    <property type="match status" value="8"/>
</dbReference>
<dbReference type="OrthoDB" id="1090267at2"/>
<evidence type="ECO:0000313" key="7">
    <source>
        <dbReference type="Proteomes" id="UP000237749"/>
    </source>
</evidence>
<dbReference type="InterPro" id="IPR029052">
    <property type="entry name" value="Metallo-depent_PP-like"/>
</dbReference>
<dbReference type="PRINTS" id="PR00381">
    <property type="entry name" value="KINESINLIGHT"/>
</dbReference>
<organism evidence="6 7">
    <name type="scientific">Lacrimispora xylanisolvens</name>
    <dbReference type="NCBI Taxonomy" id="384636"/>
    <lineage>
        <taxon>Bacteria</taxon>
        <taxon>Bacillati</taxon>
        <taxon>Bacillota</taxon>
        <taxon>Clostridia</taxon>
        <taxon>Lachnospirales</taxon>
        <taxon>Lachnospiraceae</taxon>
        <taxon>Lacrimispora</taxon>
    </lineage>
</organism>
<comment type="caution">
    <text evidence="6">The sequence shown here is derived from an EMBL/GenBank/DDBJ whole genome shotgun (WGS) entry which is preliminary data.</text>
</comment>
<dbReference type="Pfam" id="PF00149">
    <property type="entry name" value="Metallophos"/>
    <property type="match status" value="1"/>
</dbReference>
<accession>A0A2S6HP20</accession>
<dbReference type="AlphaFoldDB" id="A0A2S6HP20"/>
<feature type="repeat" description="TPR" evidence="3">
    <location>
        <begin position="948"/>
        <end position="981"/>
    </location>
</feature>
<sequence>MKWLHISDVHYNPKSDGRSSKQLRKNLIKYLKDNNFNVDNVFITGDFRNALLQKNEDEHSVACASVEFIKEVSASVGVINSENIHIVPGNHDLTRDEDCSKIIGIRKSYNCEKGSFEHGDLEYLIERFHFFNCVENLLHPNNKVWTESLLPIHQYRCFKTYNLLYLNTAITCGSDNERNKLVIGNEVLYDCLESIIEENPDKPIIILAHHGMDNFRDDEKKALEQIFINYPVRLYLCGDAHDAWKRRINEIMEITMGCLKNDKDVQTVFSIGEIRENGDFSVEAHIWDSKFSNWASYTHFNNALKKWDITSQKYHMQAKIITNSIPFPATENFIGRDKDMAIIEKMIQDRKLITLYAPPGMGKTEICRKLFEKFTKENALIFKNIGWLFFRENILNTFYNQFEFIEELDVDTYWKKIKKYIAENANNILLIIDNANDLSPKDLTDLISLGCRIILTSRGKVDRITSVKINAMSLEECRLLYRMHSNDYESSDNTVDHIIQLSDRHTLSIELLSKTQYASGKSSQEMLASIIKNGFNLADINEEISYTHNPEATLEQKSENVFIEHMAKIFHIADIGDQAELRILQHFSLLSSELFPMEVSKECFGIQGLSIINKLVNKGWINRNENQNSYFMHPVVSSVIKYCANPDYDDVEPMILWINQKLYIKPNEMAIQKLWLFPHALSIVNNFMGEEKEIYSNLQNNIAMIYYKQGNYVKALEWYRKALVIRKKILGEMHPLVAAIYSNIALVKIRQGNYIEALEMIQNAISINEDLLGQENSSTAITYNNIALVYDYLGKYPEALGWYQKALSIDEKLLGEDHPSTATVYNNIASIYDNLGLYPQAIKFFFKALDIREKEFGNDHYDTATIFNNLASVYDHKGAYSKALEYYYKALSINEKVLNKEHPMLANNYNNIALLHYTIKEYPIALEWYRKAMLIREKVLGIDHPDTAITYSNIGLVYDDQKEYSEAMKWYQKALTIHEETLGRNHPETATTYNNIGAVYYGKKEYSEAIKWFQKALTIREKTLGKEHPLTVTTYKNIEEAYYEKNL</sequence>
<dbReference type="InterPro" id="IPR011990">
    <property type="entry name" value="TPR-like_helical_dom_sf"/>
</dbReference>
<dbReference type="Pfam" id="PF13424">
    <property type="entry name" value="TPR_12"/>
    <property type="match status" value="3"/>
</dbReference>